<evidence type="ECO:0000256" key="4">
    <source>
        <dbReference type="ARBA" id="ARBA00023002"/>
    </source>
</evidence>
<dbReference type="Proteomes" id="UP001612915">
    <property type="component" value="Unassembled WGS sequence"/>
</dbReference>
<dbReference type="Gene3D" id="3.50.50.60">
    <property type="entry name" value="FAD/NAD(P)-binding domain"/>
    <property type="match status" value="1"/>
</dbReference>
<dbReference type="RefSeq" id="WP_398283868.1">
    <property type="nucleotide sequence ID" value="NZ_JBITLV010000007.1"/>
</dbReference>
<evidence type="ECO:0000259" key="5">
    <source>
        <dbReference type="Pfam" id="PF01266"/>
    </source>
</evidence>
<dbReference type="PANTHER" id="PTHR10961">
    <property type="entry name" value="PEROXISOMAL SARCOSINE OXIDASE"/>
    <property type="match status" value="1"/>
</dbReference>
<reference evidence="6 7" key="1">
    <citation type="submission" date="2024-10" db="EMBL/GenBank/DDBJ databases">
        <title>The Natural Products Discovery Center: Release of the First 8490 Sequenced Strains for Exploring Actinobacteria Biosynthetic Diversity.</title>
        <authorList>
            <person name="Kalkreuter E."/>
            <person name="Kautsar S.A."/>
            <person name="Yang D."/>
            <person name="Bader C.D."/>
            <person name="Teijaro C.N."/>
            <person name="Fluegel L."/>
            <person name="Davis C.M."/>
            <person name="Simpson J.R."/>
            <person name="Lauterbach L."/>
            <person name="Steele A.D."/>
            <person name="Gui C."/>
            <person name="Meng S."/>
            <person name="Li G."/>
            <person name="Viehrig K."/>
            <person name="Ye F."/>
            <person name="Su P."/>
            <person name="Kiefer A.F."/>
            <person name="Nichols A."/>
            <person name="Cepeda A.J."/>
            <person name="Yan W."/>
            <person name="Fan B."/>
            <person name="Jiang Y."/>
            <person name="Adhikari A."/>
            <person name="Zheng C.-J."/>
            <person name="Schuster L."/>
            <person name="Cowan T.M."/>
            <person name="Smanski M.J."/>
            <person name="Chevrette M.G."/>
            <person name="De Carvalho L.P.S."/>
            <person name="Shen B."/>
        </authorList>
    </citation>
    <scope>NUCLEOTIDE SEQUENCE [LARGE SCALE GENOMIC DNA]</scope>
    <source>
        <strain evidence="6 7">NPDC049639</strain>
    </source>
</reference>
<evidence type="ECO:0000313" key="6">
    <source>
        <dbReference type="EMBL" id="MFI7589299.1"/>
    </source>
</evidence>
<comment type="caution">
    <text evidence="6">The sequence shown here is derived from an EMBL/GenBank/DDBJ whole genome shotgun (WGS) entry which is preliminary data.</text>
</comment>
<organism evidence="6 7">
    <name type="scientific">Spongisporangium articulatum</name>
    <dbReference type="NCBI Taxonomy" id="3362603"/>
    <lineage>
        <taxon>Bacteria</taxon>
        <taxon>Bacillati</taxon>
        <taxon>Actinomycetota</taxon>
        <taxon>Actinomycetes</taxon>
        <taxon>Kineosporiales</taxon>
        <taxon>Kineosporiaceae</taxon>
        <taxon>Spongisporangium</taxon>
    </lineage>
</organism>
<dbReference type="InterPro" id="IPR006076">
    <property type="entry name" value="FAD-dep_OxRdtase"/>
</dbReference>
<keyword evidence="7" id="KW-1185">Reference proteome</keyword>
<keyword evidence="3" id="KW-0274">FAD</keyword>
<dbReference type="SUPFAM" id="SSF54373">
    <property type="entry name" value="FAD-linked reductases, C-terminal domain"/>
    <property type="match status" value="1"/>
</dbReference>
<dbReference type="InterPro" id="IPR036188">
    <property type="entry name" value="FAD/NAD-bd_sf"/>
</dbReference>
<evidence type="ECO:0000256" key="3">
    <source>
        <dbReference type="ARBA" id="ARBA00022827"/>
    </source>
</evidence>
<evidence type="ECO:0000256" key="1">
    <source>
        <dbReference type="ARBA" id="ARBA00001974"/>
    </source>
</evidence>
<dbReference type="SUPFAM" id="SSF51905">
    <property type="entry name" value="FAD/NAD(P)-binding domain"/>
    <property type="match status" value="1"/>
</dbReference>
<gene>
    <name evidence="6" type="ORF">ACIB24_19710</name>
</gene>
<dbReference type="Pfam" id="PF01266">
    <property type="entry name" value="DAO"/>
    <property type="match status" value="1"/>
</dbReference>
<accession>A0ABW8ASH7</accession>
<evidence type="ECO:0000313" key="7">
    <source>
        <dbReference type="Proteomes" id="UP001612915"/>
    </source>
</evidence>
<proteinExistence type="predicted"/>
<comment type="cofactor">
    <cofactor evidence="1">
        <name>FAD</name>
        <dbReference type="ChEBI" id="CHEBI:57692"/>
    </cofactor>
</comment>
<name>A0ABW8ASH7_9ACTN</name>
<sequence>MSVYTESGTIAVIGAGLIGAAAAWQLARRGHRVTLIERATPAHDGGSSHGSARIFRHAYPDPFYAGLVGQARRDWDDLESEAQTALITRTDAVDFGVVRDVPRLAEVLAEVGVRHEVLPARAARERWPQIGFDTDVLWHEGAGVLDAAESVAAMARLALEAGAQLWTDWPVARVTEFGGRYELVAEDGRVLDADRVVVAAGGWLPSLLPNLPLPEGFRRALPPFAVHQEQTFHFPYRDGFAERTWPTIIHKSDAMQVYALPGGTDAGHIGQKVAEYGAGRLIRDASAGDRRVSSANRRRVTEYVERYLPGLSPRPYGESSCVWTVTPTEDFVIDCAGGITVVSACSGHGAKFAPLIGRVAADVATGHDIPARFRTGSALAG</sequence>
<dbReference type="EMBL" id="JBITLV010000007">
    <property type="protein sequence ID" value="MFI7589299.1"/>
    <property type="molecule type" value="Genomic_DNA"/>
</dbReference>
<keyword evidence="2" id="KW-0285">Flavoprotein</keyword>
<dbReference type="PANTHER" id="PTHR10961:SF7">
    <property type="entry name" value="FAD DEPENDENT OXIDOREDUCTASE DOMAIN-CONTAINING PROTEIN"/>
    <property type="match status" value="1"/>
</dbReference>
<dbReference type="Gene3D" id="3.30.9.10">
    <property type="entry name" value="D-Amino Acid Oxidase, subunit A, domain 2"/>
    <property type="match status" value="1"/>
</dbReference>
<keyword evidence="4" id="KW-0560">Oxidoreductase</keyword>
<dbReference type="InterPro" id="IPR045170">
    <property type="entry name" value="MTOX"/>
</dbReference>
<evidence type="ECO:0000256" key="2">
    <source>
        <dbReference type="ARBA" id="ARBA00022630"/>
    </source>
</evidence>
<feature type="domain" description="FAD dependent oxidoreductase" evidence="5">
    <location>
        <begin position="10"/>
        <end position="362"/>
    </location>
</feature>
<protein>
    <submittedName>
        <fullName evidence="6">FAD-dependent oxidoreductase</fullName>
    </submittedName>
</protein>